<gene>
    <name evidence="1" type="ORF">RJN63_19610</name>
</gene>
<accession>A0AAE4K9U4</accession>
<evidence type="ECO:0008006" key="2">
    <source>
        <dbReference type="Google" id="ProtNLM"/>
    </source>
</evidence>
<organism evidence="1">
    <name type="scientific">Herbaspirillum huttiense subsp. nephrolepidis</name>
    <dbReference type="NCBI Taxonomy" id="3075126"/>
    <lineage>
        <taxon>Bacteria</taxon>
        <taxon>Pseudomonadati</taxon>
        <taxon>Pseudomonadota</taxon>
        <taxon>Betaproteobacteria</taxon>
        <taxon>Burkholderiales</taxon>
        <taxon>Oxalobacteraceae</taxon>
        <taxon>Herbaspirillum</taxon>
    </lineage>
</organism>
<reference evidence="1" key="1">
    <citation type="submission" date="2023-02" db="EMBL/GenBank/DDBJ databases">
        <title>Description of Herbaspirillum huttiense subsp. nephrolepsisexaltata and Herbaspirillum huttiense subsp. lycopersicon.</title>
        <authorList>
            <person name="Poudel M."/>
            <person name="Sharma A."/>
            <person name="Goss E."/>
            <person name="Tapia J.H."/>
            <person name="Harmon C.M."/>
            <person name="Jones J.B."/>
        </authorList>
    </citation>
    <scope>NUCLEOTIDE SEQUENCE</scope>
    <source>
        <strain evidence="1">NC40101</strain>
    </source>
</reference>
<evidence type="ECO:0000313" key="1">
    <source>
        <dbReference type="EMBL" id="MDT0339051.1"/>
    </source>
</evidence>
<dbReference type="RefSeq" id="WP_310838640.1">
    <property type="nucleotide sequence ID" value="NZ_JAVLSM010000017.1"/>
</dbReference>
<comment type="caution">
    <text evidence="1">The sequence shown here is derived from an EMBL/GenBank/DDBJ whole genome shotgun (WGS) entry which is preliminary data.</text>
</comment>
<name>A0AAE4K9U4_9BURK</name>
<proteinExistence type="predicted"/>
<dbReference type="AlphaFoldDB" id="A0AAE4K9U4"/>
<sequence>MTDLVPEPAPPILSQAFLDWWFAPWQYLDLAVLPGMSATLVARRDSYRAWCERAALAPDLPRLFNPGWQSAASQQGQELRRRAGLFGGLFAAREHQQSVLGTLTRDQQTWCQRISLAQPLTRCVPRISSPDGAQADAVLVGLAELAWRLQQHFPGMWARLRGLLDPSERSRVDSALPAAAQSPVAESAAAARRALRCWQSCCTRAQQE</sequence>
<protein>
    <recommendedName>
        <fullName evidence="2">Type III secretion protein</fullName>
    </recommendedName>
</protein>
<dbReference type="EMBL" id="JAVRAA010000011">
    <property type="protein sequence ID" value="MDT0339051.1"/>
    <property type="molecule type" value="Genomic_DNA"/>
</dbReference>